<dbReference type="EMBL" id="JQDR03005386">
    <property type="protein sequence ID" value="KAA0201502.1"/>
    <property type="molecule type" value="Genomic_DNA"/>
</dbReference>
<dbReference type="AlphaFoldDB" id="A0A6A0H717"/>
<evidence type="ECO:0000256" key="2">
    <source>
        <dbReference type="PROSITE-ProRule" id="PRU00059"/>
    </source>
</evidence>
<reference evidence="4" key="3">
    <citation type="submission" date="2019-06" db="EMBL/GenBank/DDBJ databases">
        <authorList>
            <person name="Poynton C."/>
            <person name="Hasenbein S."/>
            <person name="Benoit J.B."/>
            <person name="Sepulveda M.S."/>
            <person name="Poelchau M.F."/>
            <person name="Murali S.C."/>
            <person name="Chen S."/>
            <person name="Glastad K.M."/>
            <person name="Werren J.H."/>
            <person name="Vineis J.H."/>
            <person name="Bowen J.L."/>
            <person name="Friedrich M."/>
            <person name="Jones J."/>
            <person name="Robertson H.M."/>
            <person name="Feyereisen R."/>
            <person name="Mechler-Hickson A."/>
            <person name="Mathers N."/>
            <person name="Lee C.E."/>
            <person name="Colbourne J.K."/>
            <person name="Biales A."/>
            <person name="Johnston J.S."/>
            <person name="Wellborn G.A."/>
            <person name="Rosendale A.J."/>
            <person name="Cridge A.G."/>
            <person name="Munoz-Torres M.C."/>
            <person name="Bain P.A."/>
            <person name="Manny A.R."/>
            <person name="Major K.M."/>
            <person name="Lambert F.N."/>
            <person name="Vulpe C.D."/>
            <person name="Tuck P."/>
            <person name="Blalock B.J."/>
            <person name="Lin Y.-Y."/>
            <person name="Smith M.E."/>
            <person name="Ochoa-Acuna H."/>
            <person name="Chen M.-J.M."/>
            <person name="Childers C.P."/>
            <person name="Qu J."/>
            <person name="Dugan S."/>
            <person name="Lee S.L."/>
            <person name="Chao H."/>
            <person name="Dinh H."/>
            <person name="Han Y."/>
            <person name="Doddapaneni H."/>
            <person name="Worley K.C."/>
            <person name="Muzny D.M."/>
            <person name="Gibbs R.A."/>
            <person name="Richards S."/>
        </authorList>
    </citation>
    <scope>NUCLEOTIDE SEQUENCE</scope>
    <source>
        <strain evidence="4">HAZT.00-mixed</strain>
        <tissue evidence="4">Whole organism</tissue>
    </source>
</reference>
<sequence>MKFTVEILTTCNRTYHGLTGRSYLVTVPSQPSARAPPATAVTSPEAAPPCYLSFSATGGPHGDIVQLTFEKFSVGKYTASVTRTGRSQQVLCEGSYVSIEEASGRGGGKRGAAGGRWCGEGEGTNIFYSEGSSVTVKIITARKDQTPTVHIRRV</sequence>
<keyword evidence="1" id="KW-1015">Disulfide bond</keyword>
<dbReference type="Gene3D" id="2.60.120.290">
    <property type="entry name" value="Spermadhesin, CUB domain"/>
    <property type="match status" value="1"/>
</dbReference>
<reference evidence="4" key="1">
    <citation type="submission" date="2014-08" db="EMBL/GenBank/DDBJ databases">
        <authorList>
            <person name="Murali S."/>
            <person name="Richards S."/>
            <person name="Bandaranaike D."/>
            <person name="Bellair M."/>
            <person name="Blankenburg K."/>
            <person name="Chao H."/>
            <person name="Dinh H."/>
            <person name="Doddapaneni H."/>
            <person name="Dugan-Rocha S."/>
            <person name="Elkadiri S."/>
            <person name="Gnanaolivu R."/>
            <person name="Hughes D."/>
            <person name="Lee S."/>
            <person name="Li M."/>
            <person name="Ming W."/>
            <person name="Munidasa M."/>
            <person name="Muniz J."/>
            <person name="Nguyen L."/>
            <person name="Osuji N."/>
            <person name="Pu L.-L."/>
            <person name="Puazo M."/>
            <person name="Skinner E."/>
            <person name="Qu C."/>
            <person name="Quiroz J."/>
            <person name="Raj R."/>
            <person name="Weissenberger G."/>
            <person name="Xin Y."/>
            <person name="Zou X."/>
            <person name="Han Y."/>
            <person name="Worley K."/>
            <person name="Muzny D."/>
            <person name="Gibbs R."/>
        </authorList>
    </citation>
    <scope>NUCLEOTIDE SEQUENCE</scope>
    <source>
        <strain evidence="4">HAZT.00-mixed</strain>
        <tissue evidence="4">Whole organism</tissue>
    </source>
</reference>
<dbReference type="OrthoDB" id="10037824at2759"/>
<protein>
    <recommendedName>
        <fullName evidence="3">CUB domain-containing protein</fullName>
    </recommendedName>
</protein>
<feature type="domain" description="CUB" evidence="3">
    <location>
        <begin position="11"/>
        <end position="154"/>
    </location>
</feature>
<proteinExistence type="predicted"/>
<dbReference type="InterPro" id="IPR000859">
    <property type="entry name" value="CUB_dom"/>
</dbReference>
<name>A0A6A0H717_HYAAZ</name>
<dbReference type="InterPro" id="IPR035914">
    <property type="entry name" value="Sperma_CUB_dom_sf"/>
</dbReference>
<organism evidence="4">
    <name type="scientific">Hyalella azteca</name>
    <name type="common">Amphipod</name>
    <dbReference type="NCBI Taxonomy" id="294128"/>
    <lineage>
        <taxon>Eukaryota</taxon>
        <taxon>Metazoa</taxon>
        <taxon>Ecdysozoa</taxon>
        <taxon>Arthropoda</taxon>
        <taxon>Crustacea</taxon>
        <taxon>Multicrustacea</taxon>
        <taxon>Malacostraca</taxon>
        <taxon>Eumalacostraca</taxon>
        <taxon>Peracarida</taxon>
        <taxon>Amphipoda</taxon>
        <taxon>Senticaudata</taxon>
        <taxon>Talitrida</taxon>
        <taxon>Talitroidea</taxon>
        <taxon>Hyalellidae</taxon>
        <taxon>Hyalella</taxon>
    </lineage>
</organism>
<evidence type="ECO:0000313" key="4">
    <source>
        <dbReference type="EMBL" id="KAA0201502.1"/>
    </source>
</evidence>
<reference evidence="4" key="2">
    <citation type="journal article" date="2018" name="Environ. Sci. Technol.">
        <title>The Toxicogenome of Hyalella azteca: A Model for Sediment Ecotoxicology and Evolutionary Toxicology.</title>
        <authorList>
            <person name="Poynton H.C."/>
            <person name="Hasenbein S."/>
            <person name="Benoit J.B."/>
            <person name="Sepulveda M.S."/>
            <person name="Poelchau M.F."/>
            <person name="Hughes D.S.T."/>
            <person name="Murali S.C."/>
            <person name="Chen S."/>
            <person name="Glastad K.M."/>
            <person name="Goodisman M.A.D."/>
            <person name="Werren J.H."/>
            <person name="Vineis J.H."/>
            <person name="Bowen J.L."/>
            <person name="Friedrich M."/>
            <person name="Jones J."/>
            <person name="Robertson H.M."/>
            <person name="Feyereisen R."/>
            <person name="Mechler-Hickson A."/>
            <person name="Mathers N."/>
            <person name="Lee C.E."/>
            <person name="Colbourne J.K."/>
            <person name="Biales A."/>
            <person name="Johnston J.S."/>
            <person name="Wellborn G.A."/>
            <person name="Rosendale A.J."/>
            <person name="Cridge A.G."/>
            <person name="Munoz-Torres M.C."/>
            <person name="Bain P.A."/>
            <person name="Manny A.R."/>
            <person name="Major K.M."/>
            <person name="Lambert F.N."/>
            <person name="Vulpe C.D."/>
            <person name="Tuck P."/>
            <person name="Blalock B.J."/>
            <person name="Lin Y.Y."/>
            <person name="Smith M.E."/>
            <person name="Ochoa-Acuna H."/>
            <person name="Chen M.M."/>
            <person name="Childers C.P."/>
            <person name="Qu J."/>
            <person name="Dugan S."/>
            <person name="Lee S.L."/>
            <person name="Chao H."/>
            <person name="Dinh H."/>
            <person name="Han Y."/>
            <person name="Doddapaneni H."/>
            <person name="Worley K.C."/>
            <person name="Muzny D.M."/>
            <person name="Gibbs R.A."/>
            <person name="Richards S."/>
        </authorList>
    </citation>
    <scope>NUCLEOTIDE SEQUENCE</scope>
    <source>
        <strain evidence="4">HAZT.00-mixed</strain>
        <tissue evidence="4">Whole organism</tissue>
    </source>
</reference>
<dbReference type="Proteomes" id="UP000711488">
    <property type="component" value="Unassembled WGS sequence"/>
</dbReference>
<dbReference type="PROSITE" id="PS01180">
    <property type="entry name" value="CUB"/>
    <property type="match status" value="1"/>
</dbReference>
<accession>A0A6A0H717</accession>
<gene>
    <name evidence="4" type="ORF">HAZT_HAZT003752</name>
</gene>
<evidence type="ECO:0000256" key="1">
    <source>
        <dbReference type="ARBA" id="ARBA00023157"/>
    </source>
</evidence>
<comment type="caution">
    <text evidence="2">Lacks conserved residue(s) required for the propagation of feature annotation.</text>
</comment>
<comment type="caution">
    <text evidence="4">The sequence shown here is derived from an EMBL/GenBank/DDBJ whole genome shotgun (WGS) entry which is preliminary data.</text>
</comment>
<evidence type="ECO:0000259" key="3">
    <source>
        <dbReference type="PROSITE" id="PS01180"/>
    </source>
</evidence>